<dbReference type="Proteomes" id="UP000095286">
    <property type="component" value="Unplaced"/>
</dbReference>
<protein>
    <submittedName>
        <fullName evidence="2">Protein kinase domain-containing protein</fullName>
    </submittedName>
</protein>
<reference evidence="2" key="1">
    <citation type="submission" date="2016-11" db="UniProtKB">
        <authorList>
            <consortium name="WormBaseParasite"/>
        </authorList>
    </citation>
    <scope>IDENTIFICATION</scope>
    <source>
        <strain evidence="2">KR3021</strain>
    </source>
</reference>
<evidence type="ECO:0000313" key="1">
    <source>
        <dbReference type="Proteomes" id="UP000095286"/>
    </source>
</evidence>
<sequence length="452" mass="52617">MISFFSNILKRDNSTTSLSTTTERTPTNQLFRRCSKQCDHPNPLWQRFGLVWIPSNSNTHAKDLLYNLFSLPFYFGSLLDDITLHSQLLINVGDAFIVNLKKEPPLSKARWNLVVLARNEAIVKAKIIFSKSQFVLEKMPDLDIQSFIAENNLNMIHKPWYLKESQILSDVGMKTQLAFGVGKEYLKQHFPLGDFQRRVLAIDKERKIPVFELSLAGLSIERQKKCLGEADRLRNFGNSFIWRIWGIIDDDINCKIIFEEIVYGSVREYVKSGSRNPYQLIGFLIQVAYGLSYLEQFEFIHFTFNIHSLIITFNYNIKISITGNTKDGLVAEEPLYECEESVRWHPAECLRISGGKERIGSLYDFKTIIFIFGNIVWSLFHEAETPFSEMEKEHVFDYEMRKDKEVDFKNDQTPTQLQKLIKKCWNKTPQNRPSFPNIIKNLEKVYNSESSL</sequence>
<evidence type="ECO:0000313" key="2">
    <source>
        <dbReference type="WBParaSite" id="RSKR_0001095500.1"/>
    </source>
</evidence>
<accession>A0AC35UG81</accession>
<proteinExistence type="predicted"/>
<organism evidence="1 2">
    <name type="scientific">Rhabditophanes sp. KR3021</name>
    <dbReference type="NCBI Taxonomy" id="114890"/>
    <lineage>
        <taxon>Eukaryota</taxon>
        <taxon>Metazoa</taxon>
        <taxon>Ecdysozoa</taxon>
        <taxon>Nematoda</taxon>
        <taxon>Chromadorea</taxon>
        <taxon>Rhabditida</taxon>
        <taxon>Tylenchina</taxon>
        <taxon>Panagrolaimomorpha</taxon>
        <taxon>Strongyloidoidea</taxon>
        <taxon>Alloionematidae</taxon>
        <taxon>Rhabditophanes</taxon>
    </lineage>
</organism>
<name>A0AC35UG81_9BILA</name>
<dbReference type="WBParaSite" id="RSKR_0001095500.1">
    <property type="protein sequence ID" value="RSKR_0001095500.1"/>
    <property type="gene ID" value="RSKR_0001095500"/>
</dbReference>